<feature type="region of interest" description="Disordered" evidence="1">
    <location>
        <begin position="153"/>
        <end position="198"/>
    </location>
</feature>
<dbReference type="EMBL" id="CP144522">
    <property type="protein sequence ID" value="WWC69437.1"/>
    <property type="molecule type" value="Genomic_DNA"/>
</dbReference>
<feature type="compositionally biased region" description="Polar residues" evidence="1">
    <location>
        <begin position="229"/>
        <end position="250"/>
    </location>
</feature>
<dbReference type="GeneID" id="30169988"/>
<protein>
    <submittedName>
        <fullName evidence="2">Uncharacterized protein</fullName>
    </submittedName>
</protein>
<feature type="compositionally biased region" description="Basic and acidic residues" evidence="1">
    <location>
        <begin position="109"/>
        <end position="124"/>
    </location>
</feature>
<proteinExistence type="predicted"/>
<feature type="region of interest" description="Disordered" evidence="1">
    <location>
        <begin position="107"/>
        <end position="141"/>
    </location>
</feature>
<dbReference type="RefSeq" id="XP_070058846.1">
    <property type="nucleotide sequence ID" value="XM_070202745.1"/>
</dbReference>
<evidence type="ECO:0000256" key="1">
    <source>
        <dbReference type="SAM" id="MobiDB-lite"/>
    </source>
</evidence>
<gene>
    <name evidence="2" type="ORF">I206_103376</name>
</gene>
<accession>A0AAJ8L5F8</accession>
<dbReference type="AlphaFoldDB" id="A0AAJ8L5F8"/>
<evidence type="ECO:0000313" key="3">
    <source>
        <dbReference type="Proteomes" id="UP000094020"/>
    </source>
</evidence>
<name>A0AAJ8L5F8_9TREE</name>
<dbReference type="KEGG" id="kpin:30169988"/>
<dbReference type="Proteomes" id="UP000094020">
    <property type="component" value="Chromosome 4"/>
</dbReference>
<reference evidence="2" key="1">
    <citation type="submission" date="2013-07" db="EMBL/GenBank/DDBJ databases">
        <authorList>
            <consortium name="The Broad Institute Genome Sequencing Platform"/>
            <person name="Cuomo C."/>
            <person name="Litvintseva A."/>
            <person name="Chen Y."/>
            <person name="Heitman J."/>
            <person name="Sun S."/>
            <person name="Springer D."/>
            <person name="Dromer F."/>
            <person name="Young S.K."/>
            <person name="Zeng Q."/>
            <person name="Gargeya S."/>
            <person name="Fitzgerald M."/>
            <person name="Abouelleil A."/>
            <person name="Alvarado L."/>
            <person name="Berlin A.M."/>
            <person name="Chapman S.B."/>
            <person name="Dewar J."/>
            <person name="Goldberg J."/>
            <person name="Griggs A."/>
            <person name="Gujja S."/>
            <person name="Hansen M."/>
            <person name="Howarth C."/>
            <person name="Imamovic A."/>
            <person name="Larimer J."/>
            <person name="McCowan C."/>
            <person name="Murphy C."/>
            <person name="Pearson M."/>
            <person name="Priest M."/>
            <person name="Roberts A."/>
            <person name="Saif S."/>
            <person name="Shea T."/>
            <person name="Sykes S."/>
            <person name="Wortman J."/>
            <person name="Nusbaum C."/>
            <person name="Birren B."/>
        </authorList>
    </citation>
    <scope>NUCLEOTIDE SEQUENCE</scope>
    <source>
        <strain evidence="2">CBS 10737</strain>
    </source>
</reference>
<feature type="region of interest" description="Disordered" evidence="1">
    <location>
        <begin position="1"/>
        <end position="86"/>
    </location>
</feature>
<keyword evidence="3" id="KW-1185">Reference proteome</keyword>
<feature type="compositionally biased region" description="Polar residues" evidence="1">
    <location>
        <begin position="1"/>
        <end position="11"/>
    </location>
</feature>
<feature type="compositionally biased region" description="Low complexity" evidence="1">
    <location>
        <begin position="44"/>
        <end position="53"/>
    </location>
</feature>
<feature type="region of interest" description="Disordered" evidence="1">
    <location>
        <begin position="346"/>
        <end position="369"/>
    </location>
</feature>
<feature type="compositionally biased region" description="Low complexity" evidence="1">
    <location>
        <begin position="169"/>
        <end position="193"/>
    </location>
</feature>
<reference evidence="2" key="2">
    <citation type="submission" date="2024-02" db="EMBL/GenBank/DDBJ databases">
        <title>Comparative genomics of Cryptococcus and Kwoniella reveals pathogenesis evolution and contrasting modes of karyotype evolution via chromosome fusion or intercentromeric recombination.</title>
        <authorList>
            <person name="Coelho M.A."/>
            <person name="David-Palma M."/>
            <person name="Shea T."/>
            <person name="Bowers K."/>
            <person name="McGinley-Smith S."/>
            <person name="Mohammad A.W."/>
            <person name="Gnirke A."/>
            <person name="Yurkov A.M."/>
            <person name="Nowrousian M."/>
            <person name="Sun S."/>
            <person name="Cuomo C.A."/>
            <person name="Heitman J."/>
        </authorList>
    </citation>
    <scope>NUCLEOTIDE SEQUENCE</scope>
    <source>
        <strain evidence="2">CBS 10737</strain>
    </source>
</reference>
<feature type="region of interest" description="Disordered" evidence="1">
    <location>
        <begin position="213"/>
        <end position="333"/>
    </location>
</feature>
<evidence type="ECO:0000313" key="2">
    <source>
        <dbReference type="EMBL" id="WWC69437.1"/>
    </source>
</evidence>
<feature type="compositionally biased region" description="Polar residues" evidence="1">
    <location>
        <begin position="34"/>
        <end position="43"/>
    </location>
</feature>
<organism evidence="2 3">
    <name type="scientific">Kwoniella pini CBS 10737</name>
    <dbReference type="NCBI Taxonomy" id="1296096"/>
    <lineage>
        <taxon>Eukaryota</taxon>
        <taxon>Fungi</taxon>
        <taxon>Dikarya</taxon>
        <taxon>Basidiomycota</taxon>
        <taxon>Agaricomycotina</taxon>
        <taxon>Tremellomycetes</taxon>
        <taxon>Tremellales</taxon>
        <taxon>Cryptococcaceae</taxon>
        <taxon>Kwoniella</taxon>
    </lineage>
</organism>
<feature type="compositionally biased region" description="Basic and acidic residues" evidence="1">
    <location>
        <begin position="153"/>
        <end position="167"/>
    </location>
</feature>
<feature type="compositionally biased region" description="Polar residues" evidence="1">
    <location>
        <begin position="295"/>
        <end position="307"/>
    </location>
</feature>
<sequence>MPSVLPNSSKSYAPLSDEVNPSFGNVAPVPRVTRNGTIVYENQTSSTMSSTSSADSEDLERAGTRLHNGSEETLSPSFSRKGKSRALEGQEVLEELGDIGRTRRVASLKGKERAWDVEQGREESFTVPDGAYPPTNEVEEEERKVQQNLARFAAKDMARRRAARESRQIPSTSIPASPRSSSSTTSFSRRPFSVISTKPNRNSIMGLMEGIWPASPKKNEGWVEGELPMTQSSTTHEQTYHNPYDTQPTFSPAPKMVISPTSPHNPSPFADPVSPTPGAASSSHHRRPSLVSGASVGSTQSPLTSPTDGVGFAYGGPTWRGGQAVQQQEEELPKADKWWHALCAWGSDLDGGHESNQQGGQVGRTNPFE</sequence>